<dbReference type="SUPFAM" id="SSF53706">
    <property type="entry name" value="Formate dehydrogenase/DMSO reductase, domains 1-3"/>
    <property type="match status" value="1"/>
</dbReference>
<protein>
    <submittedName>
        <fullName evidence="9">Molybdopterin oxidoreductase</fullName>
    </submittedName>
</protein>
<comment type="cofactor">
    <cofactor evidence="1">
        <name>Mo-bis(molybdopterin guanine dinucleotide)</name>
        <dbReference type="ChEBI" id="CHEBI:60539"/>
    </cofactor>
</comment>
<dbReference type="InterPro" id="IPR009010">
    <property type="entry name" value="Asp_de-COase-like_dom_sf"/>
</dbReference>
<dbReference type="EMBL" id="AP017378">
    <property type="protein sequence ID" value="BBD09243.1"/>
    <property type="molecule type" value="Genomic_DNA"/>
</dbReference>
<dbReference type="InterPro" id="IPR006657">
    <property type="entry name" value="MoPterin_dinucl-bd_dom"/>
</dbReference>
<evidence type="ECO:0000313" key="9">
    <source>
        <dbReference type="EMBL" id="BBD09243.1"/>
    </source>
</evidence>
<evidence type="ECO:0000256" key="1">
    <source>
        <dbReference type="ARBA" id="ARBA00001942"/>
    </source>
</evidence>
<comment type="similarity">
    <text evidence="2">Belongs to the prokaryotic molybdopterin-containing oxidoreductase family.</text>
</comment>
<dbReference type="OrthoDB" id="9810782at2"/>
<dbReference type="InterPro" id="IPR006655">
    <property type="entry name" value="Mopterin_OxRdtase_prok_CS"/>
</dbReference>
<dbReference type="InterPro" id="IPR050612">
    <property type="entry name" value="Prok_Mopterin_Oxidored"/>
</dbReference>
<dbReference type="Gene3D" id="2.40.40.20">
    <property type="match status" value="1"/>
</dbReference>
<evidence type="ECO:0000256" key="3">
    <source>
        <dbReference type="ARBA" id="ARBA00022505"/>
    </source>
</evidence>
<dbReference type="InterPro" id="IPR006963">
    <property type="entry name" value="Mopterin_OxRdtase_4Fe-4S_dom"/>
</dbReference>
<dbReference type="PROSITE" id="PS00490">
    <property type="entry name" value="MOLYBDOPTERIN_PROK_2"/>
    <property type="match status" value="1"/>
</dbReference>
<name>A0A2Z6B1A8_9BACT</name>
<evidence type="ECO:0000256" key="5">
    <source>
        <dbReference type="ARBA" id="ARBA00023002"/>
    </source>
</evidence>
<keyword evidence="5" id="KW-0560">Oxidoreductase</keyword>
<evidence type="ECO:0000256" key="7">
    <source>
        <dbReference type="ARBA" id="ARBA00023014"/>
    </source>
</evidence>
<gene>
    <name evidence="9" type="ORF">DFE_2517</name>
</gene>
<reference evidence="9 10" key="1">
    <citation type="journal article" date="2018" name="Sci. Adv.">
        <title>Multi-heme cytochromes provide a pathway for survival in energy-limited environments.</title>
        <authorList>
            <person name="Deng X."/>
            <person name="Dohmae N."/>
            <person name="Nealson K.H."/>
            <person name="Hashimoto K."/>
            <person name="Okamoto A."/>
        </authorList>
    </citation>
    <scope>NUCLEOTIDE SEQUENCE [LARGE SCALE GENOMIC DNA]</scope>
    <source>
        <strain evidence="9 10">IS5</strain>
    </source>
</reference>
<dbReference type="PANTHER" id="PTHR43742:SF6">
    <property type="entry name" value="OXIDOREDUCTASE YYAE-RELATED"/>
    <property type="match status" value="1"/>
</dbReference>
<dbReference type="SMART" id="SM00926">
    <property type="entry name" value="Molybdop_Fe4S4"/>
    <property type="match status" value="1"/>
</dbReference>
<dbReference type="Gene3D" id="3.40.50.740">
    <property type="match status" value="1"/>
</dbReference>
<dbReference type="Proteomes" id="UP000269883">
    <property type="component" value="Chromosome"/>
</dbReference>
<dbReference type="PANTHER" id="PTHR43742">
    <property type="entry name" value="TRIMETHYLAMINE-N-OXIDE REDUCTASE"/>
    <property type="match status" value="1"/>
</dbReference>
<dbReference type="CDD" id="cd02781">
    <property type="entry name" value="MopB_CT_Acetylene-hydratase"/>
    <property type="match status" value="1"/>
</dbReference>
<evidence type="ECO:0000313" key="10">
    <source>
        <dbReference type="Proteomes" id="UP000269883"/>
    </source>
</evidence>
<dbReference type="Gene3D" id="3.40.228.10">
    <property type="entry name" value="Dimethylsulfoxide Reductase, domain 2"/>
    <property type="match status" value="1"/>
</dbReference>
<dbReference type="RefSeq" id="WP_126380043.1">
    <property type="nucleotide sequence ID" value="NZ_AP017378.1"/>
</dbReference>
<keyword evidence="6" id="KW-0408">Iron</keyword>
<proteinExistence type="inferred from homology"/>
<dbReference type="GO" id="GO:0016491">
    <property type="term" value="F:oxidoreductase activity"/>
    <property type="evidence" value="ECO:0007669"/>
    <property type="project" value="UniProtKB-KW"/>
</dbReference>
<evidence type="ECO:0000256" key="6">
    <source>
        <dbReference type="ARBA" id="ARBA00023004"/>
    </source>
</evidence>
<feature type="domain" description="4Fe-4S Mo/W bis-MGD-type" evidence="8">
    <location>
        <begin position="16"/>
        <end position="72"/>
    </location>
</feature>
<evidence type="ECO:0000256" key="2">
    <source>
        <dbReference type="ARBA" id="ARBA00010312"/>
    </source>
</evidence>
<dbReference type="SUPFAM" id="SSF50692">
    <property type="entry name" value="ADC-like"/>
    <property type="match status" value="1"/>
</dbReference>
<evidence type="ECO:0000256" key="4">
    <source>
        <dbReference type="ARBA" id="ARBA00022723"/>
    </source>
</evidence>
<dbReference type="AlphaFoldDB" id="A0A2Z6B1A8"/>
<dbReference type="GO" id="GO:0018818">
    <property type="term" value="F:acetylene hydratase activity"/>
    <property type="evidence" value="ECO:0007669"/>
    <property type="project" value="InterPro"/>
</dbReference>
<sequence>MRQAAEMPNSSTGDETTIVKSTCRLCFNGCGVLISIKDGHPTSLTGDPDHPLSKGMICPRGHAALELLDHPHRLRHPIKRTGPRGGGKWERVSWDEALDTIVAELTKIGNRLGPQAVVFMRGGSKGTSDDHLTRLANIFGSPNVSTTSSICYSPCALASKHTYGFMAYPDLKHPPRCIIRWGFNPKVTLPPLHREIVKATSAGTKLVVIDPRVSNDRADLQLQPKPGSDGALALAMAHVIIEEGLYDRAFVERWTVGFRRLRAHLQVHTPEIAQAMTWVPAQKIREAARMYATVRPGCILWGNALESGPNNYQTCRAICILRALTGNLGAAGSDVMWSDLGELQRRSPLFTRPELLPPDMAAQRLGAHAKLLPDFAYAPHNLVAKAILDGKPYPIRGAYLQGGNLLCTSADSQLMSKALTKLDFIAATDHFMTPTTALADIVLPASTYLEHNSVEQPWHFPVASIQQQVADPGETRSEGQICNDLARRIGHGEYAFEDMDEFLEFYLHPAGMSFDQFRSQGTIAGPKQLLAHEEHGFPTPSGLVELYSAPLGELGLPPLPEYREFNLTDDQFPLIMTSQKSPQFYHSCGRQLPSLRRSKPEPSMRLHPETAQSLGLNDGTMALLTTATGSIRQCVRLDESLTPGVVMADYGWWFPEQGAAQEFGWRQANLNVLTSAPEPCSSELGSAALRGIPCRIEPMEEQS</sequence>
<evidence type="ECO:0000259" key="8">
    <source>
        <dbReference type="PROSITE" id="PS51669"/>
    </source>
</evidence>
<keyword evidence="10" id="KW-1185">Reference proteome</keyword>
<keyword evidence="3" id="KW-0500">Molybdenum</keyword>
<dbReference type="InterPro" id="IPR037949">
    <property type="entry name" value="MopB_CT_Acetylene-hydratase"/>
</dbReference>
<dbReference type="Pfam" id="PF00384">
    <property type="entry name" value="Molybdopterin"/>
    <property type="match status" value="1"/>
</dbReference>
<dbReference type="Pfam" id="PF01568">
    <property type="entry name" value="Molydop_binding"/>
    <property type="match status" value="1"/>
</dbReference>
<keyword evidence="4" id="KW-0479">Metal-binding</keyword>
<dbReference type="Pfam" id="PF04879">
    <property type="entry name" value="Molybdop_Fe4S4"/>
    <property type="match status" value="1"/>
</dbReference>
<dbReference type="GO" id="GO:0043546">
    <property type="term" value="F:molybdopterin cofactor binding"/>
    <property type="evidence" value="ECO:0007669"/>
    <property type="project" value="InterPro"/>
</dbReference>
<dbReference type="Gene3D" id="2.20.25.90">
    <property type="entry name" value="ADC-like domains"/>
    <property type="match status" value="1"/>
</dbReference>
<accession>A0A2Z6B1A8</accession>
<dbReference type="KEGG" id="dfl:DFE_2517"/>
<dbReference type="PROSITE" id="PS51669">
    <property type="entry name" value="4FE4S_MOW_BIS_MGD"/>
    <property type="match status" value="1"/>
</dbReference>
<keyword evidence="7" id="KW-0411">Iron-sulfur</keyword>
<organism evidence="9 10">
    <name type="scientific">Desulfovibrio ferrophilus</name>
    <dbReference type="NCBI Taxonomy" id="241368"/>
    <lineage>
        <taxon>Bacteria</taxon>
        <taxon>Pseudomonadati</taxon>
        <taxon>Thermodesulfobacteriota</taxon>
        <taxon>Desulfovibrionia</taxon>
        <taxon>Desulfovibrionales</taxon>
        <taxon>Desulfovibrionaceae</taxon>
        <taxon>Desulfovibrio</taxon>
    </lineage>
</organism>
<dbReference type="InterPro" id="IPR006656">
    <property type="entry name" value="Mopterin_OxRdtase"/>
</dbReference>
<dbReference type="GO" id="GO:0051536">
    <property type="term" value="F:iron-sulfur cluster binding"/>
    <property type="evidence" value="ECO:0007669"/>
    <property type="project" value="UniProtKB-KW"/>
</dbReference>
<dbReference type="GO" id="GO:0046872">
    <property type="term" value="F:metal ion binding"/>
    <property type="evidence" value="ECO:0007669"/>
    <property type="project" value="UniProtKB-KW"/>
</dbReference>